<dbReference type="Pfam" id="PF07885">
    <property type="entry name" value="Ion_trans_2"/>
    <property type="match status" value="1"/>
</dbReference>
<dbReference type="Proteomes" id="UP000319004">
    <property type="component" value="Chromosome"/>
</dbReference>
<feature type="transmembrane region" description="Helical" evidence="1">
    <location>
        <begin position="97"/>
        <end position="118"/>
    </location>
</feature>
<evidence type="ECO:0000256" key="1">
    <source>
        <dbReference type="SAM" id="Phobius"/>
    </source>
</evidence>
<feature type="transmembrane region" description="Helical" evidence="1">
    <location>
        <begin position="130"/>
        <end position="152"/>
    </location>
</feature>
<feature type="transmembrane region" description="Helical" evidence="1">
    <location>
        <begin position="67"/>
        <end position="85"/>
    </location>
</feature>
<feature type="transmembrane region" description="Helical" evidence="1">
    <location>
        <begin position="202"/>
        <end position="222"/>
    </location>
</feature>
<keyword evidence="1" id="KW-0472">Membrane</keyword>
<evidence type="ECO:0000259" key="2">
    <source>
        <dbReference type="Pfam" id="PF07885"/>
    </source>
</evidence>
<keyword evidence="1" id="KW-1133">Transmembrane helix</keyword>
<feature type="transmembrane region" description="Helical" evidence="1">
    <location>
        <begin position="172"/>
        <end position="190"/>
    </location>
</feature>
<accession>A0A518I3H5</accession>
<protein>
    <submittedName>
        <fullName evidence="3">Ion channel</fullName>
    </submittedName>
</protein>
<proteinExistence type="predicted"/>
<evidence type="ECO:0000313" key="3">
    <source>
        <dbReference type="EMBL" id="QDV47645.1"/>
    </source>
</evidence>
<feature type="transmembrane region" description="Helical" evidence="1">
    <location>
        <begin position="42"/>
        <end position="60"/>
    </location>
</feature>
<dbReference type="AlphaFoldDB" id="A0A518I3H5"/>
<dbReference type="EMBL" id="CP037423">
    <property type="protein sequence ID" value="QDV47645.1"/>
    <property type="molecule type" value="Genomic_DNA"/>
</dbReference>
<keyword evidence="4" id="KW-1185">Reference proteome</keyword>
<evidence type="ECO:0000313" key="4">
    <source>
        <dbReference type="Proteomes" id="UP000319004"/>
    </source>
</evidence>
<keyword evidence="1" id="KW-0812">Transmembrane</keyword>
<dbReference type="KEGG" id="snep:Enr13x_75560"/>
<dbReference type="RefSeq" id="WP_145391734.1">
    <property type="nucleotide sequence ID" value="NZ_CP037423.1"/>
</dbReference>
<dbReference type="InterPro" id="IPR013099">
    <property type="entry name" value="K_chnl_dom"/>
</dbReference>
<reference evidence="3 4" key="1">
    <citation type="submission" date="2019-03" db="EMBL/GenBank/DDBJ databases">
        <title>Deep-cultivation of Planctomycetes and their phenomic and genomic characterization uncovers novel biology.</title>
        <authorList>
            <person name="Wiegand S."/>
            <person name="Jogler M."/>
            <person name="Boedeker C."/>
            <person name="Pinto D."/>
            <person name="Vollmers J."/>
            <person name="Rivas-Marin E."/>
            <person name="Kohn T."/>
            <person name="Peeters S.H."/>
            <person name="Heuer A."/>
            <person name="Rast P."/>
            <person name="Oberbeckmann S."/>
            <person name="Bunk B."/>
            <person name="Jeske O."/>
            <person name="Meyerdierks A."/>
            <person name="Storesund J.E."/>
            <person name="Kallscheuer N."/>
            <person name="Luecker S."/>
            <person name="Lage O.M."/>
            <person name="Pohl T."/>
            <person name="Merkel B.J."/>
            <person name="Hornburger P."/>
            <person name="Mueller R.-W."/>
            <person name="Bruemmer F."/>
            <person name="Labrenz M."/>
            <person name="Spormann A.M."/>
            <person name="Op den Camp H."/>
            <person name="Overmann J."/>
            <person name="Amann R."/>
            <person name="Jetten M.S.M."/>
            <person name="Mascher T."/>
            <person name="Medema M.H."/>
            <person name="Devos D.P."/>
            <person name="Kaster A.-K."/>
            <person name="Ovreas L."/>
            <person name="Rohde M."/>
            <person name="Galperin M.Y."/>
            <person name="Jogler C."/>
        </authorList>
    </citation>
    <scope>NUCLEOTIDE SEQUENCE [LARGE SCALE GENOMIC DNA]</scope>
    <source>
        <strain evidence="3 4">Enr13</strain>
    </source>
</reference>
<feature type="domain" description="Potassium channel" evidence="2">
    <location>
        <begin position="174"/>
        <end position="222"/>
    </location>
</feature>
<dbReference type="SUPFAM" id="SSF81324">
    <property type="entry name" value="Voltage-gated potassium channels"/>
    <property type="match status" value="1"/>
</dbReference>
<organism evidence="3 4">
    <name type="scientific">Stieleria neptunia</name>
    <dbReference type="NCBI Taxonomy" id="2527979"/>
    <lineage>
        <taxon>Bacteria</taxon>
        <taxon>Pseudomonadati</taxon>
        <taxon>Planctomycetota</taxon>
        <taxon>Planctomycetia</taxon>
        <taxon>Pirellulales</taxon>
        <taxon>Pirellulaceae</taxon>
        <taxon>Stieleria</taxon>
    </lineage>
</organism>
<name>A0A518I3H5_9BACT</name>
<feature type="transmembrane region" description="Helical" evidence="1">
    <location>
        <begin position="20"/>
        <end position="36"/>
    </location>
</feature>
<sequence>MSHPNPHPSRQPEFRQLRHLELLIALISILVLQSFVSSDDRLQRVLLNAMFLIVVLSAMRSLACSKIRMWATIVLGVAAYALSWIDEVHSSRLVTGSTDVCFIAIFVLLISSLAEHVFGEGPVDANRIIGAISIYFLIGLAWAFLYALIELIDPGSFQSNASSTFGETRPGFVAEFIYFSNVTLTTLGYGDVTPVSRPARMLATLQAMIGQLYVAIVIARLVGLQISQATVDSTQR</sequence>
<dbReference type="Gene3D" id="1.10.287.70">
    <property type="match status" value="1"/>
</dbReference>
<gene>
    <name evidence="3" type="ORF">Enr13x_75560</name>
</gene>
<dbReference type="OrthoDB" id="9813518at2"/>